<evidence type="ECO:0000313" key="3">
    <source>
        <dbReference type="Proteomes" id="UP000614424"/>
    </source>
</evidence>
<proteinExistence type="predicted"/>
<accession>A0A8J6NF04</accession>
<feature type="non-terminal residue" evidence="2">
    <location>
        <position position="1"/>
    </location>
</feature>
<name>A0A8J6NF04_9BACT</name>
<evidence type="ECO:0000256" key="1">
    <source>
        <dbReference type="SAM" id="Phobius"/>
    </source>
</evidence>
<feature type="transmembrane region" description="Helical" evidence="1">
    <location>
        <begin position="74"/>
        <end position="92"/>
    </location>
</feature>
<evidence type="ECO:0000313" key="2">
    <source>
        <dbReference type="EMBL" id="MBC8318809.1"/>
    </source>
</evidence>
<gene>
    <name evidence="2" type="ORF">H8E41_12970</name>
</gene>
<feature type="transmembrane region" description="Helical" evidence="1">
    <location>
        <begin position="12"/>
        <end position="29"/>
    </location>
</feature>
<dbReference type="AlphaFoldDB" id="A0A8J6NF04"/>
<keyword evidence="1" id="KW-0472">Membrane</keyword>
<comment type="caution">
    <text evidence="2">The sequence shown here is derived from an EMBL/GenBank/DDBJ whole genome shotgun (WGS) entry which is preliminary data.</text>
</comment>
<keyword evidence="1" id="KW-1133">Transmembrane helix</keyword>
<keyword evidence="1" id="KW-0812">Transmembrane</keyword>
<protein>
    <submittedName>
        <fullName evidence="2">Uncharacterized protein</fullName>
    </submittedName>
</protein>
<sequence length="94" mass="11005">QEMAPDMFKAVWYSGIIGYILFFSFRYFISQKRKKAITQSNLIEQIENGETLSENDRQAVIYLLSSIQKSREDLNYMFIFLTSALAVLYDLLTD</sequence>
<organism evidence="2 3">
    <name type="scientific">Candidatus Desulfobia pelagia</name>
    <dbReference type="NCBI Taxonomy" id="2841692"/>
    <lineage>
        <taxon>Bacteria</taxon>
        <taxon>Pseudomonadati</taxon>
        <taxon>Thermodesulfobacteriota</taxon>
        <taxon>Desulfobulbia</taxon>
        <taxon>Desulfobulbales</taxon>
        <taxon>Desulfobulbaceae</taxon>
        <taxon>Candidatus Desulfobia</taxon>
    </lineage>
</organism>
<reference evidence="2 3" key="1">
    <citation type="submission" date="2020-08" db="EMBL/GenBank/DDBJ databases">
        <title>Bridging the membrane lipid divide: bacteria of the FCB group superphylum have the potential to synthesize archaeal ether lipids.</title>
        <authorList>
            <person name="Villanueva L."/>
            <person name="Von Meijenfeldt F.A.B."/>
            <person name="Westbye A.B."/>
            <person name="Yadav S."/>
            <person name="Hopmans E.C."/>
            <person name="Dutilh B.E."/>
            <person name="Sinninghe Damste J.S."/>
        </authorList>
    </citation>
    <scope>NUCLEOTIDE SEQUENCE [LARGE SCALE GENOMIC DNA]</scope>
    <source>
        <strain evidence="2">NIOZ-UU47</strain>
    </source>
</reference>
<dbReference type="EMBL" id="JACNJZ010000188">
    <property type="protein sequence ID" value="MBC8318809.1"/>
    <property type="molecule type" value="Genomic_DNA"/>
</dbReference>
<dbReference type="Proteomes" id="UP000614424">
    <property type="component" value="Unassembled WGS sequence"/>
</dbReference>